<sequence length="116" mass="12150">MIDPRVASGAAGEEEGEDEGAARAMRILNVGALDDGPILHDGADLHHCGPSISRAPPRAHHVALLLAAAVQLEDWRTSGRRRRVALAGAGSYPGGAELKRTTRDACARTPRAQGAR</sequence>
<feature type="region of interest" description="Disordered" evidence="1">
    <location>
        <begin position="94"/>
        <end position="116"/>
    </location>
</feature>
<evidence type="ECO:0000313" key="3">
    <source>
        <dbReference type="Proteomes" id="UP000006514"/>
    </source>
</evidence>
<proteinExistence type="predicted"/>
<feature type="compositionally biased region" description="Basic and acidic residues" evidence="1">
    <location>
        <begin position="97"/>
        <end position="106"/>
    </location>
</feature>
<evidence type="ECO:0000256" key="1">
    <source>
        <dbReference type="SAM" id="MobiDB-lite"/>
    </source>
</evidence>
<reference evidence="3" key="1">
    <citation type="journal article" date="2012" name="Science">
        <title>The Paleozoic origin of enzymatic lignin decomposition reconstructed from 31 fungal genomes.</title>
        <authorList>
            <person name="Floudas D."/>
            <person name="Binder M."/>
            <person name="Riley R."/>
            <person name="Barry K."/>
            <person name="Blanchette R.A."/>
            <person name="Henrissat B."/>
            <person name="Martinez A.T."/>
            <person name="Otillar R."/>
            <person name="Spatafora J.W."/>
            <person name="Yadav J.S."/>
            <person name="Aerts A."/>
            <person name="Benoit I."/>
            <person name="Boyd A."/>
            <person name="Carlson A."/>
            <person name="Copeland A."/>
            <person name="Coutinho P.M."/>
            <person name="de Vries R.P."/>
            <person name="Ferreira P."/>
            <person name="Findley K."/>
            <person name="Foster B."/>
            <person name="Gaskell J."/>
            <person name="Glotzer D."/>
            <person name="Gorecki P."/>
            <person name="Heitman J."/>
            <person name="Hesse C."/>
            <person name="Hori C."/>
            <person name="Igarashi K."/>
            <person name="Jurgens J.A."/>
            <person name="Kallen N."/>
            <person name="Kersten P."/>
            <person name="Kohler A."/>
            <person name="Kuees U."/>
            <person name="Kumar T.K.A."/>
            <person name="Kuo A."/>
            <person name="LaButti K."/>
            <person name="Larrondo L.F."/>
            <person name="Lindquist E."/>
            <person name="Ling A."/>
            <person name="Lombard V."/>
            <person name="Lucas S."/>
            <person name="Lundell T."/>
            <person name="Martin R."/>
            <person name="McLaughlin D.J."/>
            <person name="Morgenstern I."/>
            <person name="Morin E."/>
            <person name="Murat C."/>
            <person name="Nagy L.G."/>
            <person name="Nolan M."/>
            <person name="Ohm R.A."/>
            <person name="Patyshakuliyeva A."/>
            <person name="Rokas A."/>
            <person name="Ruiz-Duenas F.J."/>
            <person name="Sabat G."/>
            <person name="Salamov A."/>
            <person name="Samejima M."/>
            <person name="Schmutz J."/>
            <person name="Slot J.C."/>
            <person name="St John F."/>
            <person name="Stenlid J."/>
            <person name="Sun H."/>
            <person name="Sun S."/>
            <person name="Syed K."/>
            <person name="Tsang A."/>
            <person name="Wiebenga A."/>
            <person name="Young D."/>
            <person name="Pisabarro A."/>
            <person name="Eastwood D.C."/>
            <person name="Martin F."/>
            <person name="Cullen D."/>
            <person name="Grigoriev I.V."/>
            <person name="Hibbett D.S."/>
        </authorList>
    </citation>
    <scope>NUCLEOTIDE SEQUENCE [LARGE SCALE GENOMIC DNA]</scope>
    <source>
        <strain evidence="3">TFB10046</strain>
    </source>
</reference>
<dbReference type="Proteomes" id="UP000006514">
    <property type="component" value="Unassembled WGS sequence"/>
</dbReference>
<dbReference type="InParanoid" id="J0WRC1"/>
<organism evidence="2 3">
    <name type="scientific">Auricularia subglabra (strain TFB-10046 / SS5)</name>
    <name type="common">White-rot fungus</name>
    <name type="synonym">Auricularia delicata (strain TFB10046)</name>
    <dbReference type="NCBI Taxonomy" id="717982"/>
    <lineage>
        <taxon>Eukaryota</taxon>
        <taxon>Fungi</taxon>
        <taxon>Dikarya</taxon>
        <taxon>Basidiomycota</taxon>
        <taxon>Agaricomycotina</taxon>
        <taxon>Agaricomycetes</taxon>
        <taxon>Auriculariales</taxon>
        <taxon>Auriculariaceae</taxon>
        <taxon>Auricularia</taxon>
    </lineage>
</organism>
<name>J0WRC1_AURST</name>
<keyword evidence="3" id="KW-1185">Reference proteome</keyword>
<dbReference type="AlphaFoldDB" id="J0WRC1"/>
<evidence type="ECO:0000313" key="2">
    <source>
        <dbReference type="EMBL" id="EJD35208.1"/>
    </source>
</evidence>
<protein>
    <submittedName>
        <fullName evidence="2">Uncharacterized protein</fullName>
    </submittedName>
</protein>
<feature type="region of interest" description="Disordered" evidence="1">
    <location>
        <begin position="1"/>
        <end position="21"/>
    </location>
</feature>
<dbReference type="KEGG" id="adl:AURDEDRAFT_175739"/>
<dbReference type="EMBL" id="JH687900">
    <property type="protein sequence ID" value="EJD35208.1"/>
    <property type="molecule type" value="Genomic_DNA"/>
</dbReference>
<accession>J0WRC1</accession>
<gene>
    <name evidence="2" type="ORF">AURDEDRAFT_175739</name>
</gene>